<feature type="compositionally biased region" description="Polar residues" evidence="5">
    <location>
        <begin position="1"/>
        <end position="11"/>
    </location>
</feature>
<dbReference type="GO" id="GO:0008270">
    <property type="term" value="F:zinc ion binding"/>
    <property type="evidence" value="ECO:0007669"/>
    <property type="project" value="UniProtKB-KW"/>
</dbReference>
<organism evidence="9 10">
    <name type="scientific">Byssochlamys spectabilis</name>
    <name type="common">Paecilomyces variotii</name>
    <dbReference type="NCBI Taxonomy" id="264951"/>
    <lineage>
        <taxon>Eukaryota</taxon>
        <taxon>Fungi</taxon>
        <taxon>Dikarya</taxon>
        <taxon>Ascomycota</taxon>
        <taxon>Pezizomycotina</taxon>
        <taxon>Eurotiomycetes</taxon>
        <taxon>Eurotiomycetidae</taxon>
        <taxon>Eurotiales</taxon>
        <taxon>Thermoascaceae</taxon>
        <taxon>Paecilomyces</taxon>
    </lineage>
</organism>
<dbReference type="PANTHER" id="PTHR43215">
    <property type="entry name" value="RADIAL SPOKE HEAD 1 HOMOLOG"/>
    <property type="match status" value="1"/>
</dbReference>
<keyword evidence="4" id="KW-0479">Metal-binding</keyword>
<sequence length="1311" mass="147408">MDPPQSDSQLHLEQPPPVLTLSVDSPDHSVPHISAAASPTEPEDVSRAQTSTMPDTGMSSMDAMDTSADDSQTQTTESPERSSTAEPDAHQTLPEEPTPAAPQPPAEEEVEHAYWAEIEEDHSAPDEAELKDIESADGDYSAFEYDYWEKSFYREVDDPEFRPAEKARLTWKIKGVRGTKERPNRAKIMRSPAAYIGGYWWTIKFFPRGNSVGALSIYIECSPDMPKADKELPETEFKVLRGAPDAVLSEQKPEFEIKFPRQDDSSAWFEDYKSRYPIPPSESSALDTPVTGDAPSPQETNPKRDWRVSAQIGVILYNPEEPRTGWMQSSCHQFNQHNLDWGWTNFHGPWDKIHQRQRGQRQALLRNDTLAFDAYIRVFDDPTQSLWWHSSDSEPVWDSLSLTGYRPMGDSVINHSAEVAGLASWLFLAPFRKLLQSVDVLEHFRDVDKKPKPLCEALQKFLWLMRTQPSSAPCIHTDAVTATLRNLHEYSGDVMEFWERLRRSLELELAGTDAAREFARLFDSPAIDPTVNRLPSGATNSLIRVPADQAKTVQGSLDKYFSAKPGRWSLPPVLHVELGRQRFDKRTRQWKLLYDRVEPDEVLDLSSYVVEGQCPQYDLYGLVIHRGRRTSGKFFSILRPGGPGTRWLAFDDGSDNRVECLTRKAALEAHIGLDPTRSKETESKTIHDVAVVVMYVRKDVVPEFLTGKPEPWDVAAPVKKYFETTQDPYVVDTDDKKPVDINVEVYSLPRFDQLPDLFDSYDLMSQAKATNNVMYMTVPHTTTIAELRKKIALWKSNDTETIATERIRLWQVGQTKELFGPTVLFNRVVDLDDYFLLKTARLWMHVLSEDDAKLFGLVDPPAASNVCEDKPEETVQERAGSESSDDREHSPATEDRTPDPNSTPRAADDEEVSAVPAERQTGEAAPQSSEEQSTDANMDDIMAANVEAVAAVIAGDIQEMDAEPTPPATSQADDGDLIPPEDLVMEDSQAPGVAERERTDNATPARPAAALPVPHVYYFIQVFDMKQQILRTVGSYVSRMEDNIRSALRTHLRWTENKDFLVWQRIDGTTVSAVSPADTFEAPVHDGTCFIVGDRLSKDQYVFEKSISPFLDAKTNNESRRSELGAAGSFANPDRLVQYLWASSRRHPTRAFTGTKTIDAGFSGDYYSGDFNKGYYHGKGTHISDSGATYVGDFIFGLRHGSGTMEYPSGDTYSGDWVEDQRHGQGTFIERKTGNKYVGGYRDGKRHGKGISYWEVADEEMDLCQICYGEEQDALFYDCGHVCACVACARQVDTCPICRKNVISVVKIYRT</sequence>
<evidence type="ECO:0000259" key="6">
    <source>
        <dbReference type="PROSITE" id="PS50089"/>
    </source>
</evidence>
<dbReference type="RefSeq" id="XP_028481528.1">
    <property type="nucleotide sequence ID" value="XM_028629253.1"/>
</dbReference>
<dbReference type="VEuPathDB" id="FungiDB:C8Q69DRAFT_447969"/>
<dbReference type="EMBL" id="RCNU01000015">
    <property type="protein sequence ID" value="RWQ91883.1"/>
    <property type="molecule type" value="Genomic_DNA"/>
</dbReference>
<dbReference type="GO" id="GO:0005737">
    <property type="term" value="C:cytoplasm"/>
    <property type="evidence" value="ECO:0007669"/>
    <property type="project" value="UniProtKB-SubCell"/>
</dbReference>
<dbReference type="PROSITE" id="PS50235">
    <property type="entry name" value="USP_3"/>
    <property type="match status" value="1"/>
</dbReference>
<evidence type="ECO:0000256" key="2">
    <source>
        <dbReference type="ARBA" id="ARBA00022490"/>
    </source>
</evidence>
<name>A0A443HJ59_BYSSP</name>
<evidence type="ECO:0000313" key="9">
    <source>
        <dbReference type="EMBL" id="RWQ91883.1"/>
    </source>
</evidence>
<feature type="compositionally biased region" description="Pro residues" evidence="5">
    <location>
        <begin position="96"/>
        <end position="105"/>
    </location>
</feature>
<dbReference type="InterPro" id="IPR013083">
    <property type="entry name" value="Znf_RING/FYVE/PHD"/>
</dbReference>
<dbReference type="STRING" id="264951.A0A443HJ59"/>
<feature type="compositionally biased region" description="Low complexity" evidence="5">
    <location>
        <begin position="55"/>
        <end position="76"/>
    </location>
</feature>
<evidence type="ECO:0000256" key="1">
    <source>
        <dbReference type="ARBA" id="ARBA00004496"/>
    </source>
</evidence>
<dbReference type="Proteomes" id="UP000283841">
    <property type="component" value="Unassembled WGS sequence"/>
</dbReference>
<dbReference type="InterPro" id="IPR038765">
    <property type="entry name" value="Papain-like_cys_pep_sf"/>
</dbReference>
<dbReference type="GeneID" id="39598530"/>
<feature type="compositionally biased region" description="Polar residues" evidence="5">
    <location>
        <begin position="926"/>
        <end position="935"/>
    </location>
</feature>
<dbReference type="GO" id="GO:0004843">
    <property type="term" value="F:cysteine-type deubiquitinase activity"/>
    <property type="evidence" value="ECO:0007669"/>
    <property type="project" value="InterPro"/>
</dbReference>
<dbReference type="SUPFAM" id="SSF49599">
    <property type="entry name" value="TRAF domain-like"/>
    <property type="match status" value="1"/>
</dbReference>
<dbReference type="SUPFAM" id="SSF82185">
    <property type="entry name" value="Histone H3 K4-specific methyltransferase SET7/9 N-terminal domain"/>
    <property type="match status" value="1"/>
</dbReference>
<dbReference type="InterPro" id="IPR002083">
    <property type="entry name" value="MATH/TRAF_dom"/>
</dbReference>
<dbReference type="PROSITE" id="PS50089">
    <property type="entry name" value="ZF_RING_2"/>
    <property type="match status" value="1"/>
</dbReference>
<evidence type="ECO:0000259" key="8">
    <source>
        <dbReference type="PROSITE" id="PS50235"/>
    </source>
</evidence>
<dbReference type="InterPro" id="IPR008974">
    <property type="entry name" value="TRAF-like"/>
</dbReference>
<feature type="region of interest" description="Disordered" evidence="5">
    <location>
        <begin position="1"/>
        <end position="108"/>
    </location>
</feature>
<evidence type="ECO:0000259" key="7">
    <source>
        <dbReference type="PROSITE" id="PS50144"/>
    </source>
</evidence>
<accession>A0A443HJ59</accession>
<keyword evidence="4" id="KW-0863">Zinc-finger</keyword>
<comment type="caution">
    <text evidence="9">The sequence shown here is derived from an EMBL/GenBank/DDBJ whole genome shotgun (WGS) entry which is preliminary data.</text>
</comment>
<protein>
    <submittedName>
        <fullName evidence="9">Putative MATH and UCH domain protein</fullName>
    </submittedName>
</protein>
<dbReference type="Gene3D" id="3.30.40.10">
    <property type="entry name" value="Zinc/RING finger domain, C3HC4 (zinc finger)"/>
    <property type="match status" value="1"/>
</dbReference>
<feature type="region of interest" description="Disordered" evidence="5">
    <location>
        <begin position="862"/>
        <end position="935"/>
    </location>
</feature>
<dbReference type="Pfam" id="PF13920">
    <property type="entry name" value="zf-C3HC4_3"/>
    <property type="match status" value="1"/>
</dbReference>
<dbReference type="InterPro" id="IPR001841">
    <property type="entry name" value="Znf_RING"/>
</dbReference>
<keyword evidence="3" id="KW-0677">Repeat</keyword>
<dbReference type="InterPro" id="IPR003409">
    <property type="entry name" value="MORN"/>
</dbReference>
<dbReference type="InterPro" id="IPR028889">
    <property type="entry name" value="USP"/>
</dbReference>
<dbReference type="SUPFAM" id="SSF54001">
    <property type="entry name" value="Cysteine proteinases"/>
    <property type="match status" value="1"/>
</dbReference>
<reference evidence="9 10" key="1">
    <citation type="journal article" date="2018" name="Front. Microbiol.">
        <title>Genomic and genetic insights into a cosmopolitan fungus, Paecilomyces variotii (Eurotiales).</title>
        <authorList>
            <person name="Urquhart A.S."/>
            <person name="Mondo S.J."/>
            <person name="Makela M.R."/>
            <person name="Hane J.K."/>
            <person name="Wiebenga A."/>
            <person name="He G."/>
            <person name="Mihaltcheva S."/>
            <person name="Pangilinan J."/>
            <person name="Lipzen A."/>
            <person name="Barry K."/>
            <person name="de Vries R.P."/>
            <person name="Grigoriev I.V."/>
            <person name="Idnurm A."/>
        </authorList>
    </citation>
    <scope>NUCLEOTIDE SEQUENCE [LARGE SCALE GENOMIC DNA]</scope>
    <source>
        <strain evidence="9 10">CBS 101075</strain>
    </source>
</reference>
<proteinExistence type="predicted"/>
<dbReference type="Pfam" id="PF02493">
    <property type="entry name" value="MORN"/>
    <property type="match status" value="4"/>
</dbReference>
<dbReference type="Gene3D" id="2.60.210.10">
    <property type="entry name" value="Apoptosis, Tumor Necrosis Factor Receptor Associated Protein 2, Chain A"/>
    <property type="match status" value="1"/>
</dbReference>
<dbReference type="GO" id="GO:0016579">
    <property type="term" value="P:protein deubiquitination"/>
    <property type="evidence" value="ECO:0007669"/>
    <property type="project" value="InterPro"/>
</dbReference>
<evidence type="ECO:0000256" key="4">
    <source>
        <dbReference type="PROSITE-ProRule" id="PRU00175"/>
    </source>
</evidence>
<dbReference type="SUPFAM" id="SSF57850">
    <property type="entry name" value="RING/U-box"/>
    <property type="match status" value="1"/>
</dbReference>
<dbReference type="Gene3D" id="2.20.110.10">
    <property type="entry name" value="Histone H3 K4-specific methyltransferase SET7/9 N-terminal domain"/>
    <property type="match status" value="2"/>
</dbReference>
<dbReference type="SMART" id="SM00698">
    <property type="entry name" value="MORN"/>
    <property type="match status" value="4"/>
</dbReference>
<keyword evidence="4" id="KW-0862">Zinc</keyword>
<feature type="domain" description="USP" evidence="8">
    <location>
        <begin position="420"/>
        <end position="698"/>
    </location>
</feature>
<dbReference type="InterPro" id="IPR001394">
    <property type="entry name" value="Peptidase_C19_UCH"/>
</dbReference>
<gene>
    <name evidence="9" type="ORF">C8Q69DRAFT_447969</name>
</gene>
<evidence type="ECO:0000313" key="10">
    <source>
        <dbReference type="Proteomes" id="UP000283841"/>
    </source>
</evidence>
<keyword evidence="10" id="KW-1185">Reference proteome</keyword>
<feature type="domain" description="MATH" evidence="7">
    <location>
        <begin position="166"/>
        <end position="376"/>
    </location>
</feature>
<evidence type="ECO:0000256" key="3">
    <source>
        <dbReference type="ARBA" id="ARBA00022737"/>
    </source>
</evidence>
<feature type="region of interest" description="Disordered" evidence="5">
    <location>
        <begin position="279"/>
        <end position="303"/>
    </location>
</feature>
<keyword evidence="2" id="KW-0963">Cytoplasm</keyword>
<dbReference type="Gene3D" id="3.90.70.10">
    <property type="entry name" value="Cysteine proteinases"/>
    <property type="match status" value="1"/>
</dbReference>
<dbReference type="FunFam" id="3.30.40.10:FF:000334">
    <property type="entry name" value="MATH and UCH domain protein"/>
    <property type="match status" value="1"/>
</dbReference>
<feature type="region of interest" description="Disordered" evidence="5">
    <location>
        <begin position="988"/>
        <end position="1007"/>
    </location>
</feature>
<evidence type="ECO:0000256" key="5">
    <source>
        <dbReference type="SAM" id="MobiDB-lite"/>
    </source>
</evidence>
<comment type="subcellular location">
    <subcellularLocation>
        <location evidence="1">Cytoplasm</location>
    </subcellularLocation>
</comment>
<dbReference type="Pfam" id="PF00443">
    <property type="entry name" value="UCH"/>
    <property type="match status" value="1"/>
</dbReference>
<dbReference type="PROSITE" id="PS50144">
    <property type="entry name" value="MATH"/>
    <property type="match status" value="1"/>
</dbReference>
<dbReference type="PANTHER" id="PTHR43215:SF14">
    <property type="entry name" value="RADIAL SPOKE HEAD 1 HOMOLOG"/>
    <property type="match status" value="1"/>
</dbReference>
<feature type="compositionally biased region" description="Basic and acidic residues" evidence="5">
    <location>
        <begin position="867"/>
        <end position="898"/>
    </location>
</feature>
<feature type="domain" description="RING-type" evidence="6">
    <location>
        <begin position="1264"/>
        <end position="1299"/>
    </location>
</feature>